<evidence type="ECO:0000256" key="4">
    <source>
        <dbReference type="PROSITE-ProRule" id="PRU00169"/>
    </source>
</evidence>
<sequence>MFRVKRALAFRYPQPMKVLTIGLLLSATALPVLGSIVWSMYESISRIAVNELKLQRIIGAVAHLDEVLTMHARLAAATGDLKWEHEYRKVEPELDAAILEVAMQAREEYEKNYASQTKLAYTKLIELESLAFALVRNGRQKEASELLFNQEYDRQKALYSQGIMKMTEAVEKRISQEIDSFRQRILHTGLLMTASLMLLLVAWLGVSWIVRRHITLRRQAEEKLEGEKERLAVTLRSIGDGVITTDTLGRVELMNRVAEDLTGWRQDEALGRALDEVFVIINEKTREQAQNPVEKVLESGSICGLANHTVLIARNGSERAIADSGAPIRDRKSNIVGVVLVFRDVSEQQLMLKEVLKAEKLESVGILAGGIAHDFNNILTAILGNLSLAKMEAPPQSKVFKRLSEAERASIRARGLTQQLLTFSKGGVPIKRIAPIQMLLQEWVMFALRGSNVKCEFRIQDDLWHVEIDEGQVSQVIHNLIINADQAMPNGGRIHVSAENHVEPDGNGSSLTASKYVKISVTDDGVGVAPEHIPKIFDPYFTTKDTGSGLGLATSYAAIRRHGGHITVDSDVGVGTTFCIFLPASESRALPASRSSEVVQPRGGRILVMDDEPLIRDVASQMLTSLGFEVSTSKDGTEAITLYRTSREQGEPFDAVIMDLTIPGGMGGKEAIRELRDLDPEIKVIVSSGYCNDPIMGDFREYGFSGVLVKPYNAREMNEILHSLVNRANN</sequence>
<proteinExistence type="predicted"/>
<dbReference type="InterPro" id="IPR036890">
    <property type="entry name" value="HATPase_C_sf"/>
</dbReference>
<evidence type="ECO:0000259" key="7">
    <source>
        <dbReference type="PROSITE" id="PS50109"/>
    </source>
</evidence>
<reference evidence="11" key="1">
    <citation type="submission" date="2020-07" db="EMBL/GenBank/DDBJ databases">
        <title>Huge and variable diversity of episymbiotic CPR bacteria and DPANN archaea in groundwater ecosystems.</title>
        <authorList>
            <person name="He C.Y."/>
            <person name="Keren R."/>
            <person name="Whittaker M."/>
            <person name="Farag I.F."/>
            <person name="Doudna J."/>
            <person name="Cate J.H.D."/>
            <person name="Banfield J.F."/>
        </authorList>
    </citation>
    <scope>NUCLEOTIDE SEQUENCE</scope>
    <source>
        <strain evidence="11">NC_groundwater_1664_Pr3_B-0.1um_52_9</strain>
    </source>
</reference>
<dbReference type="Pfam" id="PF02518">
    <property type="entry name" value="HATPase_c"/>
    <property type="match status" value="1"/>
</dbReference>
<dbReference type="InterPro" id="IPR003594">
    <property type="entry name" value="HATPase_dom"/>
</dbReference>
<dbReference type="SUPFAM" id="SSF55874">
    <property type="entry name" value="ATPase domain of HSP90 chaperone/DNA topoisomerase II/histidine kinase"/>
    <property type="match status" value="1"/>
</dbReference>
<feature type="transmembrane region" description="Helical" evidence="6">
    <location>
        <begin position="185"/>
        <end position="210"/>
    </location>
</feature>
<dbReference type="PANTHER" id="PTHR43065:SF42">
    <property type="entry name" value="TWO-COMPONENT SENSOR PPRA"/>
    <property type="match status" value="1"/>
</dbReference>
<dbReference type="EMBL" id="JACRDE010000211">
    <property type="protein sequence ID" value="MBI5249368.1"/>
    <property type="molecule type" value="Genomic_DNA"/>
</dbReference>
<evidence type="ECO:0000259" key="10">
    <source>
        <dbReference type="PROSITE" id="PS50113"/>
    </source>
</evidence>
<dbReference type="EC" id="2.7.13.3" evidence="2"/>
<dbReference type="SMART" id="SM00388">
    <property type="entry name" value="HisKA"/>
    <property type="match status" value="1"/>
</dbReference>
<keyword evidence="6" id="KW-1133">Transmembrane helix</keyword>
<evidence type="ECO:0000259" key="8">
    <source>
        <dbReference type="PROSITE" id="PS50110"/>
    </source>
</evidence>
<dbReference type="InterPro" id="IPR003661">
    <property type="entry name" value="HisK_dim/P_dom"/>
</dbReference>
<protein>
    <recommendedName>
        <fullName evidence="2">histidine kinase</fullName>
        <ecNumber evidence="2">2.7.13.3</ecNumber>
    </recommendedName>
</protein>
<dbReference type="Proteomes" id="UP000807825">
    <property type="component" value="Unassembled WGS sequence"/>
</dbReference>
<dbReference type="InterPro" id="IPR013656">
    <property type="entry name" value="PAS_4"/>
</dbReference>
<dbReference type="SUPFAM" id="SSF55785">
    <property type="entry name" value="PYP-like sensor domain (PAS domain)"/>
    <property type="match status" value="1"/>
</dbReference>
<dbReference type="PROSITE" id="PS50109">
    <property type="entry name" value="HIS_KIN"/>
    <property type="match status" value="1"/>
</dbReference>
<dbReference type="SUPFAM" id="SSF52172">
    <property type="entry name" value="CheY-like"/>
    <property type="match status" value="1"/>
</dbReference>
<dbReference type="InterPro" id="IPR001789">
    <property type="entry name" value="Sig_transdc_resp-reg_receiver"/>
</dbReference>
<evidence type="ECO:0000313" key="11">
    <source>
        <dbReference type="EMBL" id="MBI5249368.1"/>
    </source>
</evidence>
<dbReference type="InterPro" id="IPR011006">
    <property type="entry name" value="CheY-like_superfamily"/>
</dbReference>
<comment type="caution">
    <text evidence="11">The sequence shown here is derived from an EMBL/GenBank/DDBJ whole genome shotgun (WGS) entry which is preliminary data.</text>
</comment>
<dbReference type="InterPro" id="IPR001610">
    <property type="entry name" value="PAC"/>
</dbReference>
<dbReference type="CDD" id="cd17546">
    <property type="entry name" value="REC_hyHK_CKI1_RcsC-like"/>
    <property type="match status" value="1"/>
</dbReference>
<evidence type="ECO:0000259" key="9">
    <source>
        <dbReference type="PROSITE" id="PS50112"/>
    </source>
</evidence>
<keyword evidence="6" id="KW-0472">Membrane</keyword>
<evidence type="ECO:0000256" key="2">
    <source>
        <dbReference type="ARBA" id="ARBA00012438"/>
    </source>
</evidence>
<evidence type="ECO:0000256" key="3">
    <source>
        <dbReference type="ARBA" id="ARBA00022553"/>
    </source>
</evidence>
<evidence type="ECO:0000313" key="12">
    <source>
        <dbReference type="Proteomes" id="UP000807825"/>
    </source>
</evidence>
<dbReference type="PANTHER" id="PTHR43065">
    <property type="entry name" value="SENSOR HISTIDINE KINASE"/>
    <property type="match status" value="1"/>
</dbReference>
<feature type="coiled-coil region" evidence="5">
    <location>
        <begin position="210"/>
        <end position="237"/>
    </location>
</feature>
<evidence type="ECO:0000256" key="6">
    <source>
        <dbReference type="SAM" id="Phobius"/>
    </source>
</evidence>
<gene>
    <name evidence="11" type="ORF">HY912_07730</name>
</gene>
<dbReference type="InterPro" id="IPR005467">
    <property type="entry name" value="His_kinase_dom"/>
</dbReference>
<organism evidence="11 12">
    <name type="scientific">Desulfomonile tiedjei</name>
    <dbReference type="NCBI Taxonomy" id="2358"/>
    <lineage>
        <taxon>Bacteria</taxon>
        <taxon>Pseudomonadati</taxon>
        <taxon>Thermodesulfobacteriota</taxon>
        <taxon>Desulfomonilia</taxon>
        <taxon>Desulfomonilales</taxon>
        <taxon>Desulfomonilaceae</taxon>
        <taxon>Desulfomonile</taxon>
    </lineage>
</organism>
<dbReference type="PROSITE" id="PS50112">
    <property type="entry name" value="PAS"/>
    <property type="match status" value="1"/>
</dbReference>
<dbReference type="Pfam" id="PF08448">
    <property type="entry name" value="PAS_4"/>
    <property type="match status" value="1"/>
</dbReference>
<dbReference type="AlphaFoldDB" id="A0A9D6UZY1"/>
<dbReference type="InterPro" id="IPR000014">
    <property type="entry name" value="PAS"/>
</dbReference>
<dbReference type="InterPro" id="IPR000700">
    <property type="entry name" value="PAS-assoc_C"/>
</dbReference>
<dbReference type="InterPro" id="IPR004358">
    <property type="entry name" value="Sig_transdc_His_kin-like_C"/>
</dbReference>
<accession>A0A9D6UZY1</accession>
<dbReference type="SMART" id="SM00086">
    <property type="entry name" value="PAC"/>
    <property type="match status" value="1"/>
</dbReference>
<dbReference type="Gene3D" id="1.10.287.130">
    <property type="match status" value="1"/>
</dbReference>
<dbReference type="SMART" id="SM00387">
    <property type="entry name" value="HATPase_c"/>
    <property type="match status" value="1"/>
</dbReference>
<dbReference type="PROSITE" id="PS50113">
    <property type="entry name" value="PAC"/>
    <property type="match status" value="1"/>
</dbReference>
<evidence type="ECO:0000256" key="1">
    <source>
        <dbReference type="ARBA" id="ARBA00000085"/>
    </source>
</evidence>
<dbReference type="Gene3D" id="3.30.565.10">
    <property type="entry name" value="Histidine kinase-like ATPase, C-terminal domain"/>
    <property type="match status" value="1"/>
</dbReference>
<keyword evidence="5" id="KW-0175">Coiled coil</keyword>
<dbReference type="SMART" id="SM00448">
    <property type="entry name" value="REC"/>
    <property type="match status" value="1"/>
</dbReference>
<feature type="domain" description="PAS" evidence="9">
    <location>
        <begin position="227"/>
        <end position="300"/>
    </location>
</feature>
<dbReference type="CDD" id="cd00130">
    <property type="entry name" value="PAS"/>
    <property type="match status" value="1"/>
</dbReference>
<feature type="domain" description="Histidine kinase" evidence="7">
    <location>
        <begin position="370"/>
        <end position="586"/>
    </location>
</feature>
<keyword evidence="6" id="KW-0812">Transmembrane</keyword>
<dbReference type="InterPro" id="IPR035965">
    <property type="entry name" value="PAS-like_dom_sf"/>
</dbReference>
<dbReference type="InterPro" id="IPR036097">
    <property type="entry name" value="HisK_dim/P_sf"/>
</dbReference>
<comment type="catalytic activity">
    <reaction evidence="1">
        <text>ATP + protein L-histidine = ADP + protein N-phospho-L-histidine.</text>
        <dbReference type="EC" id="2.7.13.3"/>
    </reaction>
</comment>
<dbReference type="SMART" id="SM00091">
    <property type="entry name" value="PAS"/>
    <property type="match status" value="1"/>
</dbReference>
<feature type="domain" description="PAC" evidence="10">
    <location>
        <begin position="305"/>
        <end position="357"/>
    </location>
</feature>
<dbReference type="CDD" id="cd00082">
    <property type="entry name" value="HisKA"/>
    <property type="match status" value="1"/>
</dbReference>
<dbReference type="Pfam" id="PF00072">
    <property type="entry name" value="Response_reg"/>
    <property type="match status" value="1"/>
</dbReference>
<dbReference type="Gene3D" id="3.30.450.20">
    <property type="entry name" value="PAS domain"/>
    <property type="match status" value="1"/>
</dbReference>
<dbReference type="Gene3D" id="3.40.50.2300">
    <property type="match status" value="1"/>
</dbReference>
<dbReference type="SUPFAM" id="SSF47384">
    <property type="entry name" value="Homodimeric domain of signal transducing histidine kinase"/>
    <property type="match status" value="1"/>
</dbReference>
<name>A0A9D6UZY1_9BACT</name>
<dbReference type="NCBIfam" id="TIGR00229">
    <property type="entry name" value="sensory_box"/>
    <property type="match status" value="1"/>
</dbReference>
<dbReference type="Pfam" id="PF00512">
    <property type="entry name" value="HisKA"/>
    <property type="match status" value="1"/>
</dbReference>
<evidence type="ECO:0000256" key="5">
    <source>
        <dbReference type="SAM" id="Coils"/>
    </source>
</evidence>
<dbReference type="GO" id="GO:0000155">
    <property type="term" value="F:phosphorelay sensor kinase activity"/>
    <property type="evidence" value="ECO:0007669"/>
    <property type="project" value="InterPro"/>
</dbReference>
<feature type="modified residue" description="4-aspartylphosphate" evidence="4">
    <location>
        <position position="659"/>
    </location>
</feature>
<keyword evidence="3 4" id="KW-0597">Phosphoprotein</keyword>
<dbReference type="PRINTS" id="PR00344">
    <property type="entry name" value="BCTRLSENSOR"/>
</dbReference>
<dbReference type="PROSITE" id="PS50110">
    <property type="entry name" value="RESPONSE_REGULATORY"/>
    <property type="match status" value="1"/>
</dbReference>
<feature type="domain" description="Response regulatory" evidence="8">
    <location>
        <begin position="605"/>
        <end position="725"/>
    </location>
</feature>